<evidence type="ECO:0000313" key="2">
    <source>
        <dbReference type="Proteomes" id="UP001515480"/>
    </source>
</evidence>
<organism evidence="1 2">
    <name type="scientific">Prymnesium parvum</name>
    <name type="common">Toxic golden alga</name>
    <dbReference type="NCBI Taxonomy" id="97485"/>
    <lineage>
        <taxon>Eukaryota</taxon>
        <taxon>Haptista</taxon>
        <taxon>Haptophyta</taxon>
        <taxon>Prymnesiophyceae</taxon>
        <taxon>Prymnesiales</taxon>
        <taxon>Prymnesiaceae</taxon>
        <taxon>Prymnesium</taxon>
    </lineage>
</organism>
<sequence>MSAFAPLRSSPSAIPATRDSLRPLGLPDWVYAWSKELPQPAEVSPELLVVAYGLVRSLPMLNVTLHSLERHAPARARLAVHAYSNPGESASARTRILASPFSIDSIGLTELWNRPTLDVCTSNQTREEHRNELEAYRLLNGVGNWKADVVVLWRIDTELVDLLDVHSSQPWLHPRKVVVPYLQSGGLLNDRLMLGHPAAIRKLHEARIERLASECVYGEPLLVNLIKQLHLTIGFTRSRIVRRRSNLSIPRVDAVATLGKKTPSMWMKAINTFPDDQFDCWLSAHGPVCMAPADINTPITSLGVPPRASSRQFGTHGVPHSCPYFRTWESRCQWSEPLPWISPPSLARLQLERLIFLGDSLDAQLFAAVACLFYERRGALKLTFDANWDNSVRALRKRCDSLTQCHYTSATLNLSGANAPFRAMHLCQDSRAACLEQLAYNPRTDVVVTGLNALHGAAHGVRGMFVHGIMNATLAAVEARKDVRSVFSLVPAGRLVWREATAQHFSAPGGHWLHGFMLRTNEEKLESRCSQITVSSMRQHSHWNPAAEVLLECSEVPILRTWNASAEAWYAHTDHGDCTHFCQPGVVTVWAAQLLRLLSERFRAVPLK</sequence>
<evidence type="ECO:0000313" key="1">
    <source>
        <dbReference type="EMBL" id="KAL1521793.1"/>
    </source>
</evidence>
<proteinExistence type="predicted"/>
<comment type="caution">
    <text evidence="1">The sequence shown here is derived from an EMBL/GenBank/DDBJ whole genome shotgun (WGS) entry which is preliminary data.</text>
</comment>
<accession>A0AB34JJK9</accession>
<dbReference type="EMBL" id="JBGBPQ010000007">
    <property type="protein sequence ID" value="KAL1521793.1"/>
    <property type="molecule type" value="Genomic_DNA"/>
</dbReference>
<dbReference type="AlphaFoldDB" id="A0AB34JJK9"/>
<dbReference type="Proteomes" id="UP001515480">
    <property type="component" value="Unassembled WGS sequence"/>
</dbReference>
<keyword evidence="2" id="KW-1185">Reference proteome</keyword>
<name>A0AB34JJK9_PRYPA</name>
<gene>
    <name evidence="1" type="ORF">AB1Y20_021446</name>
</gene>
<protein>
    <submittedName>
        <fullName evidence="1">Uncharacterized protein</fullName>
    </submittedName>
</protein>
<reference evidence="1 2" key="1">
    <citation type="journal article" date="2024" name="Science">
        <title>Giant polyketide synthase enzymes in the biosynthesis of giant marine polyether toxins.</title>
        <authorList>
            <person name="Fallon T.R."/>
            <person name="Shende V.V."/>
            <person name="Wierzbicki I.H."/>
            <person name="Pendleton A.L."/>
            <person name="Watervoot N.F."/>
            <person name="Auber R.P."/>
            <person name="Gonzalez D.J."/>
            <person name="Wisecaver J.H."/>
            <person name="Moore B.S."/>
        </authorList>
    </citation>
    <scope>NUCLEOTIDE SEQUENCE [LARGE SCALE GENOMIC DNA]</scope>
    <source>
        <strain evidence="1 2">12B1</strain>
    </source>
</reference>